<protein>
    <recommendedName>
        <fullName evidence="8">Glutamate--cysteine ligase</fullName>
        <ecNumber evidence="8">6.3.2.2</ecNumber>
    </recommendedName>
    <alternativeName>
        <fullName evidence="8">Gamma-ECS</fullName>
        <shortName evidence="8">GCS</shortName>
    </alternativeName>
    <alternativeName>
        <fullName evidence="8">Gamma-glutamylcysteine synthetase</fullName>
    </alternativeName>
</protein>
<evidence type="ECO:0000256" key="3">
    <source>
        <dbReference type="ARBA" id="ARBA00022598"/>
    </source>
</evidence>
<comment type="pathway">
    <text evidence="1 8 9">Sulfur metabolism; glutathione biosynthesis; glutathione from L-cysteine and L-glutamate: step 1/2.</text>
</comment>
<organism evidence="11 12">
    <name type="scientific">Aliidiomarina shirensis</name>
    <dbReference type="NCBI Taxonomy" id="1048642"/>
    <lineage>
        <taxon>Bacteria</taxon>
        <taxon>Pseudomonadati</taxon>
        <taxon>Pseudomonadota</taxon>
        <taxon>Gammaproteobacteria</taxon>
        <taxon>Alteromonadales</taxon>
        <taxon>Idiomarinaceae</taxon>
        <taxon>Aliidiomarina</taxon>
    </lineage>
</organism>
<dbReference type="GO" id="GO:0046872">
    <property type="term" value="F:metal ion binding"/>
    <property type="evidence" value="ECO:0007669"/>
    <property type="project" value="TreeGrafter"/>
</dbReference>
<feature type="domain" description="Glutamate--cysteine ligase" evidence="10">
    <location>
        <begin position="8"/>
        <end position="380"/>
    </location>
</feature>
<dbReference type="OrthoDB" id="9803907at2"/>
<dbReference type="EC" id="6.3.2.2" evidence="8"/>
<gene>
    <name evidence="8" type="primary">gshA</name>
    <name evidence="11" type="ORF">CWE13_04115</name>
</gene>
<dbReference type="InterPro" id="IPR007370">
    <property type="entry name" value="Glu_cys_ligase"/>
</dbReference>
<dbReference type="GO" id="GO:0005524">
    <property type="term" value="F:ATP binding"/>
    <property type="evidence" value="ECO:0007669"/>
    <property type="project" value="UniProtKB-KW"/>
</dbReference>
<dbReference type="PANTHER" id="PTHR38761:SF1">
    <property type="entry name" value="GLUTAMATE--CYSTEINE LIGASE"/>
    <property type="match status" value="1"/>
</dbReference>
<keyword evidence="5 8" id="KW-0547">Nucleotide-binding</keyword>
<sequence>MKQTIRLEQFEHAEIRTALAKMNRGIERETLRITSEGQLATTMHPAALGATLTHPLITTDYAEALMEFITPVSTSIPTTLAQLRDVHRFSYKHIGEEYLWPLSMPCYLNDTSDIRLAQFGKSHVGTMKTVYRQGLTHRYGAVMQTISGVHFNWSVSDELWPLLAAEDGRENNADYRSERYFGLIRNFKRWAWVIPYLFGASPVLCKSFLKHSSADLNFHELSSGMVYVPHATSLRMSDLGYTNKEQAALKITYNSLDDYVAGLRRAVFTRSEQFANIGVQDGDNWQQLNANILQIENEFYSPIRPKRVTESGETPTQALERAGIQYIEVRALDVNPFTAVGISAEQMRFLDLFLLYCLFTDSPELNIECQQATEKNVNKIVLRGREPGLTLTDEAGEHSVQDRLAHLFAELAKIADVLEDEATEYHSALQTFAPAITDPEATFSAKLFRMYEEASKMFQHVGMRLAVEYRDALKNSEFEYYSESDFQKMAAESLAEQAEIEAKDTGSFGDFLTAYFQRALDKKKRA</sequence>
<keyword evidence="3 8" id="KW-0436">Ligase</keyword>
<evidence type="ECO:0000256" key="4">
    <source>
        <dbReference type="ARBA" id="ARBA00022684"/>
    </source>
</evidence>
<comment type="catalytic activity">
    <reaction evidence="7 8 9">
        <text>L-cysteine + L-glutamate + ATP = gamma-L-glutamyl-L-cysteine + ADP + phosphate + H(+)</text>
        <dbReference type="Rhea" id="RHEA:13285"/>
        <dbReference type="ChEBI" id="CHEBI:15378"/>
        <dbReference type="ChEBI" id="CHEBI:29985"/>
        <dbReference type="ChEBI" id="CHEBI:30616"/>
        <dbReference type="ChEBI" id="CHEBI:35235"/>
        <dbReference type="ChEBI" id="CHEBI:43474"/>
        <dbReference type="ChEBI" id="CHEBI:58173"/>
        <dbReference type="ChEBI" id="CHEBI:456216"/>
        <dbReference type="EC" id="6.3.2.2"/>
    </reaction>
</comment>
<dbReference type="InterPro" id="IPR006334">
    <property type="entry name" value="Glut_cys_ligase"/>
</dbReference>
<reference evidence="12" key="1">
    <citation type="journal article" date="2018" name="Front. Microbiol.">
        <title>Genome-Based Analysis Reveals the Taxonomy and Diversity of the Family Idiomarinaceae.</title>
        <authorList>
            <person name="Liu Y."/>
            <person name="Lai Q."/>
            <person name="Shao Z."/>
        </authorList>
    </citation>
    <scope>NUCLEOTIDE SEQUENCE [LARGE SCALE GENOMIC DNA]</scope>
    <source>
        <strain evidence="12">AIS</strain>
    </source>
</reference>
<evidence type="ECO:0000256" key="8">
    <source>
        <dbReference type="HAMAP-Rule" id="MF_00578"/>
    </source>
</evidence>
<evidence type="ECO:0000313" key="11">
    <source>
        <dbReference type="EMBL" id="RUO37170.1"/>
    </source>
</evidence>
<keyword evidence="12" id="KW-1185">Reference proteome</keyword>
<evidence type="ECO:0000256" key="7">
    <source>
        <dbReference type="ARBA" id="ARBA00048819"/>
    </source>
</evidence>
<dbReference type="NCBIfam" id="TIGR01434">
    <property type="entry name" value="glu_cys_ligase"/>
    <property type="match status" value="1"/>
</dbReference>
<evidence type="ECO:0000256" key="5">
    <source>
        <dbReference type="ARBA" id="ARBA00022741"/>
    </source>
</evidence>
<evidence type="ECO:0000256" key="9">
    <source>
        <dbReference type="RuleBase" id="RU004391"/>
    </source>
</evidence>
<proteinExistence type="inferred from homology"/>
<comment type="caution">
    <text evidence="11">The sequence shown here is derived from an EMBL/GenBank/DDBJ whole genome shotgun (WGS) entry which is preliminary data.</text>
</comment>
<keyword evidence="4 8" id="KW-0317">Glutathione biosynthesis</keyword>
<dbReference type="InterPro" id="IPR014746">
    <property type="entry name" value="Gln_synth/guanido_kin_cat_dom"/>
</dbReference>
<comment type="similarity">
    <text evidence="2 8">Belongs to the glutamate--cysteine ligase type 1 family. Type 1 subfamily.</text>
</comment>
<evidence type="ECO:0000256" key="2">
    <source>
        <dbReference type="ARBA" id="ARBA00008772"/>
    </source>
</evidence>
<dbReference type="EMBL" id="PIPP01000002">
    <property type="protein sequence ID" value="RUO37170.1"/>
    <property type="molecule type" value="Genomic_DNA"/>
</dbReference>
<name>A0A432WTR5_9GAMM</name>
<evidence type="ECO:0000256" key="1">
    <source>
        <dbReference type="ARBA" id="ARBA00005006"/>
    </source>
</evidence>
<evidence type="ECO:0000256" key="6">
    <source>
        <dbReference type="ARBA" id="ARBA00022840"/>
    </source>
</evidence>
<dbReference type="PANTHER" id="PTHR38761">
    <property type="entry name" value="GLUTAMATE--CYSTEINE LIGASE"/>
    <property type="match status" value="1"/>
</dbReference>
<dbReference type="RefSeq" id="WP_126806184.1">
    <property type="nucleotide sequence ID" value="NZ_PIPP01000002.1"/>
</dbReference>
<dbReference type="UniPathway" id="UPA00142">
    <property type="reaction ID" value="UER00209"/>
</dbReference>
<dbReference type="SUPFAM" id="SSF55931">
    <property type="entry name" value="Glutamine synthetase/guanido kinase"/>
    <property type="match status" value="1"/>
</dbReference>
<dbReference type="GO" id="GO:0006750">
    <property type="term" value="P:glutathione biosynthetic process"/>
    <property type="evidence" value="ECO:0007669"/>
    <property type="project" value="UniProtKB-UniRule"/>
</dbReference>
<dbReference type="GO" id="GO:0004357">
    <property type="term" value="F:glutamate-cysteine ligase activity"/>
    <property type="evidence" value="ECO:0007669"/>
    <property type="project" value="UniProtKB-UniRule"/>
</dbReference>
<evidence type="ECO:0000313" key="12">
    <source>
        <dbReference type="Proteomes" id="UP000286934"/>
    </source>
</evidence>
<accession>A0A432WTR5</accession>
<dbReference type="GO" id="GO:0005829">
    <property type="term" value="C:cytosol"/>
    <property type="evidence" value="ECO:0007669"/>
    <property type="project" value="TreeGrafter"/>
</dbReference>
<dbReference type="AlphaFoldDB" id="A0A432WTR5"/>
<evidence type="ECO:0000259" key="10">
    <source>
        <dbReference type="Pfam" id="PF04262"/>
    </source>
</evidence>
<keyword evidence="6 8" id="KW-0067">ATP-binding</keyword>
<dbReference type="HAMAP" id="MF_00578">
    <property type="entry name" value="Glu_cys_ligase"/>
    <property type="match status" value="1"/>
</dbReference>
<dbReference type="Pfam" id="PF04262">
    <property type="entry name" value="Glu_cys_ligase"/>
    <property type="match status" value="1"/>
</dbReference>
<dbReference type="Gene3D" id="3.30.590.20">
    <property type="match status" value="1"/>
</dbReference>
<dbReference type="Proteomes" id="UP000286934">
    <property type="component" value="Unassembled WGS sequence"/>
</dbReference>